<dbReference type="Gene3D" id="2.20.25.80">
    <property type="entry name" value="WRKY domain"/>
    <property type="match status" value="1"/>
</dbReference>
<dbReference type="OrthoDB" id="1937086at2759"/>
<feature type="compositionally biased region" description="Low complexity" evidence="8">
    <location>
        <begin position="407"/>
        <end position="420"/>
    </location>
</feature>
<feature type="region of interest" description="Disordered" evidence="8">
    <location>
        <begin position="407"/>
        <end position="428"/>
    </location>
</feature>
<evidence type="ECO:0000256" key="2">
    <source>
        <dbReference type="ARBA" id="ARBA00023015"/>
    </source>
</evidence>
<evidence type="ECO:0000256" key="7">
    <source>
        <dbReference type="ARBA" id="ARBA00060761"/>
    </source>
</evidence>
<evidence type="ECO:0000313" key="11">
    <source>
        <dbReference type="RefSeq" id="XP_022146650.1"/>
    </source>
</evidence>
<organism evidence="10 11">
    <name type="scientific">Momordica charantia</name>
    <name type="common">Bitter gourd</name>
    <name type="synonym">Balsam pear</name>
    <dbReference type="NCBI Taxonomy" id="3673"/>
    <lineage>
        <taxon>Eukaryota</taxon>
        <taxon>Viridiplantae</taxon>
        <taxon>Streptophyta</taxon>
        <taxon>Embryophyta</taxon>
        <taxon>Tracheophyta</taxon>
        <taxon>Spermatophyta</taxon>
        <taxon>Magnoliopsida</taxon>
        <taxon>eudicotyledons</taxon>
        <taxon>Gunneridae</taxon>
        <taxon>Pentapetalae</taxon>
        <taxon>rosids</taxon>
        <taxon>fabids</taxon>
        <taxon>Cucurbitales</taxon>
        <taxon>Cucurbitaceae</taxon>
        <taxon>Momordiceae</taxon>
        <taxon>Momordica</taxon>
    </lineage>
</organism>
<keyword evidence="2" id="KW-0805">Transcription regulation</keyword>
<evidence type="ECO:0000313" key="10">
    <source>
        <dbReference type="Proteomes" id="UP000504603"/>
    </source>
</evidence>
<dbReference type="FunFam" id="2.20.25.80:FF:000005">
    <property type="entry name" value="probable WRKY transcription factor 14"/>
    <property type="match status" value="1"/>
</dbReference>
<dbReference type="Pfam" id="PF03106">
    <property type="entry name" value="WRKY"/>
    <property type="match status" value="1"/>
</dbReference>
<comment type="function">
    <text evidence="6">Transcription factor. Interacts specifically with the W box (5'-(T)TGAC[CT]-3'), a frequently occurring elicitor-responsive cis-acting element.</text>
</comment>
<evidence type="ECO:0000256" key="5">
    <source>
        <dbReference type="ARBA" id="ARBA00023242"/>
    </source>
</evidence>
<dbReference type="InterPro" id="IPR036576">
    <property type="entry name" value="WRKY_dom_sf"/>
</dbReference>
<dbReference type="InterPro" id="IPR003657">
    <property type="entry name" value="WRKY_dom"/>
</dbReference>
<dbReference type="PANTHER" id="PTHR32096:SF18">
    <property type="entry name" value="DISEASE RESISTANCE PROTEIN RRS1B-RELATED"/>
    <property type="match status" value="1"/>
</dbReference>
<feature type="compositionally biased region" description="Low complexity" evidence="8">
    <location>
        <begin position="288"/>
        <end position="297"/>
    </location>
</feature>
<feature type="region of interest" description="Disordered" evidence="8">
    <location>
        <begin position="244"/>
        <end position="263"/>
    </location>
</feature>
<dbReference type="PROSITE" id="PS50811">
    <property type="entry name" value="WRKY"/>
    <property type="match status" value="1"/>
</dbReference>
<dbReference type="SMART" id="SM00774">
    <property type="entry name" value="WRKY"/>
    <property type="match status" value="1"/>
</dbReference>
<feature type="region of interest" description="Disordered" evidence="8">
    <location>
        <begin position="271"/>
        <end position="320"/>
    </location>
</feature>
<dbReference type="AlphaFoldDB" id="A0A6J1CXU5"/>
<dbReference type="Proteomes" id="UP000504603">
    <property type="component" value="Unplaced"/>
</dbReference>
<gene>
    <name evidence="11" type="primary">LOC111015801</name>
</gene>
<accession>A0A6J1CXU5</accession>
<dbReference type="RefSeq" id="XP_022146650.1">
    <property type="nucleotide sequence ID" value="XM_022290958.1"/>
</dbReference>
<evidence type="ECO:0000259" key="9">
    <source>
        <dbReference type="PROSITE" id="PS50811"/>
    </source>
</evidence>
<evidence type="ECO:0000256" key="1">
    <source>
        <dbReference type="ARBA" id="ARBA00004123"/>
    </source>
</evidence>
<reference evidence="11" key="1">
    <citation type="submission" date="2025-08" db="UniProtKB">
        <authorList>
            <consortium name="RefSeq"/>
        </authorList>
    </citation>
    <scope>IDENTIFICATION</scope>
    <source>
        <strain evidence="11">OHB3-1</strain>
    </source>
</reference>
<keyword evidence="3" id="KW-0238">DNA-binding</keyword>
<keyword evidence="4" id="KW-0804">Transcription</keyword>
<protein>
    <submittedName>
        <fullName evidence="11">Probable WRKY transcription factor 14</fullName>
    </submittedName>
</protein>
<evidence type="ECO:0000256" key="4">
    <source>
        <dbReference type="ARBA" id="ARBA00023163"/>
    </source>
</evidence>
<feature type="domain" description="WRKY" evidence="9">
    <location>
        <begin position="213"/>
        <end position="279"/>
    </location>
</feature>
<dbReference type="SUPFAM" id="SSF118290">
    <property type="entry name" value="WRKY DNA-binding domain"/>
    <property type="match status" value="1"/>
</dbReference>
<evidence type="ECO:0000256" key="6">
    <source>
        <dbReference type="ARBA" id="ARBA00059805"/>
    </source>
</evidence>
<comment type="similarity">
    <text evidence="7">Belongs to the WRKY group II-e family.</text>
</comment>
<comment type="subcellular location">
    <subcellularLocation>
        <location evidence="1">Nucleus</location>
    </subcellularLocation>
</comment>
<keyword evidence="5" id="KW-0539">Nucleus</keyword>
<sequence>MENYQGDLTDIVRGSSSSATYGCKIEDPFGFSSAEWQFHPSMSNLDQLEQQPTSQQHQYSSFGDPFCAAAMRDPLLHELDMCGSSSSPSAASNSSTTCTFFNGGHDQDHDHHLVIKTPPSSSNNTNIFSRMLQISPSTNKFPISSPHSSPLFPNSTSSTPLINANSSEFHHFLDNTAVQISSPRNPTGIKRRKSQARKVVCVPAPVAASSRPNGEVIPSDLWAWRKYGQKPIKGSPYPRGYYRCSSSKGCSARKQVERSRTDPNMLVITYTSEHNHPWPTQRNALAGSSRSQQSKSSAPNSKLNPQNPTPDQPADTNKTQVFGAPTNVKEEAIDHQEIIQAEDNGDFSEGFQYMPTNNNNNNQSDDFFADLEELDTDPLNLLFSTGGDDDGQQKEAKFGLFDWAAENNNNNANSTSFEEAAAGKRGFY</sequence>
<dbReference type="GeneID" id="111015801"/>
<evidence type="ECO:0000256" key="8">
    <source>
        <dbReference type="SAM" id="MobiDB-lite"/>
    </source>
</evidence>
<dbReference type="GO" id="GO:0000976">
    <property type="term" value="F:transcription cis-regulatory region binding"/>
    <property type="evidence" value="ECO:0007669"/>
    <property type="project" value="TreeGrafter"/>
</dbReference>
<dbReference type="GO" id="GO:0005634">
    <property type="term" value="C:nucleus"/>
    <property type="evidence" value="ECO:0007669"/>
    <property type="project" value="UniProtKB-SubCell"/>
</dbReference>
<dbReference type="PANTHER" id="PTHR32096">
    <property type="entry name" value="WRKY TRANSCRIPTION FACTOR 30-RELATED-RELATED"/>
    <property type="match status" value="1"/>
</dbReference>
<evidence type="ECO:0000256" key="3">
    <source>
        <dbReference type="ARBA" id="ARBA00023125"/>
    </source>
</evidence>
<proteinExistence type="inferred from homology"/>
<dbReference type="KEGG" id="mcha:111015801"/>
<name>A0A6J1CXU5_MOMCH</name>
<dbReference type="InterPro" id="IPR044810">
    <property type="entry name" value="WRKY_plant"/>
</dbReference>
<keyword evidence="10" id="KW-1185">Reference proteome</keyword>
<dbReference type="GO" id="GO:0003700">
    <property type="term" value="F:DNA-binding transcription factor activity"/>
    <property type="evidence" value="ECO:0007669"/>
    <property type="project" value="InterPro"/>
</dbReference>